<feature type="region of interest" description="Disordered" evidence="1">
    <location>
        <begin position="61"/>
        <end position="157"/>
    </location>
</feature>
<name>A0A9D4T4B3_RHISA</name>
<organism evidence="2 3">
    <name type="scientific">Rhipicephalus sanguineus</name>
    <name type="common">Brown dog tick</name>
    <name type="synonym">Ixodes sanguineus</name>
    <dbReference type="NCBI Taxonomy" id="34632"/>
    <lineage>
        <taxon>Eukaryota</taxon>
        <taxon>Metazoa</taxon>
        <taxon>Ecdysozoa</taxon>
        <taxon>Arthropoda</taxon>
        <taxon>Chelicerata</taxon>
        <taxon>Arachnida</taxon>
        <taxon>Acari</taxon>
        <taxon>Parasitiformes</taxon>
        <taxon>Ixodida</taxon>
        <taxon>Ixodoidea</taxon>
        <taxon>Ixodidae</taxon>
        <taxon>Rhipicephalinae</taxon>
        <taxon>Rhipicephalus</taxon>
        <taxon>Rhipicephalus</taxon>
    </lineage>
</organism>
<reference evidence="2" key="1">
    <citation type="journal article" date="2020" name="Cell">
        <title>Large-Scale Comparative Analyses of Tick Genomes Elucidate Their Genetic Diversity and Vector Capacities.</title>
        <authorList>
            <consortium name="Tick Genome and Microbiome Consortium (TIGMIC)"/>
            <person name="Jia N."/>
            <person name="Wang J."/>
            <person name="Shi W."/>
            <person name="Du L."/>
            <person name="Sun Y."/>
            <person name="Zhan W."/>
            <person name="Jiang J.F."/>
            <person name="Wang Q."/>
            <person name="Zhang B."/>
            <person name="Ji P."/>
            <person name="Bell-Sakyi L."/>
            <person name="Cui X.M."/>
            <person name="Yuan T.T."/>
            <person name="Jiang B.G."/>
            <person name="Yang W.F."/>
            <person name="Lam T.T."/>
            <person name="Chang Q.C."/>
            <person name="Ding S.J."/>
            <person name="Wang X.J."/>
            <person name="Zhu J.G."/>
            <person name="Ruan X.D."/>
            <person name="Zhao L."/>
            <person name="Wei J.T."/>
            <person name="Ye R.Z."/>
            <person name="Que T.C."/>
            <person name="Du C.H."/>
            <person name="Zhou Y.H."/>
            <person name="Cheng J.X."/>
            <person name="Dai P.F."/>
            <person name="Guo W.B."/>
            <person name="Han X.H."/>
            <person name="Huang E.J."/>
            <person name="Li L.F."/>
            <person name="Wei W."/>
            <person name="Gao Y.C."/>
            <person name="Liu J.Z."/>
            <person name="Shao H.Z."/>
            <person name="Wang X."/>
            <person name="Wang C.C."/>
            <person name="Yang T.C."/>
            <person name="Huo Q.B."/>
            <person name="Li W."/>
            <person name="Chen H.Y."/>
            <person name="Chen S.E."/>
            <person name="Zhou L.G."/>
            <person name="Ni X.B."/>
            <person name="Tian J.H."/>
            <person name="Sheng Y."/>
            <person name="Liu T."/>
            <person name="Pan Y.S."/>
            <person name="Xia L.Y."/>
            <person name="Li J."/>
            <person name="Zhao F."/>
            <person name="Cao W.C."/>
        </authorList>
    </citation>
    <scope>NUCLEOTIDE SEQUENCE</scope>
    <source>
        <strain evidence="2">Rsan-2018</strain>
    </source>
</reference>
<keyword evidence="3" id="KW-1185">Reference proteome</keyword>
<comment type="caution">
    <text evidence="2">The sequence shown here is derived from an EMBL/GenBank/DDBJ whole genome shotgun (WGS) entry which is preliminary data.</text>
</comment>
<feature type="compositionally biased region" description="Low complexity" evidence="1">
    <location>
        <begin position="109"/>
        <end position="132"/>
    </location>
</feature>
<dbReference type="Proteomes" id="UP000821837">
    <property type="component" value="Chromosome 11"/>
</dbReference>
<sequence>MHSNGCPQHESSRRTECTSALKVSPSRRAMSDSCASNPRVKQPRRLGKIVPQLFNTMCCQRQRGKEQCSSTETSPSAADTTARMSGPTASSSYVPATLGRGSQRRRGRPAATPAPTATVDAATTLGAPTTTAVDPTAQQRYPLREKYSDAAKGNSDN</sequence>
<accession>A0A9D4T4B3</accession>
<proteinExistence type="predicted"/>
<dbReference type="EMBL" id="JABSTV010001247">
    <property type="protein sequence ID" value="KAH7972466.1"/>
    <property type="molecule type" value="Genomic_DNA"/>
</dbReference>
<evidence type="ECO:0000313" key="2">
    <source>
        <dbReference type="EMBL" id="KAH7972466.1"/>
    </source>
</evidence>
<gene>
    <name evidence="2" type="ORF">HPB52_012460</name>
</gene>
<evidence type="ECO:0000256" key="1">
    <source>
        <dbReference type="SAM" id="MobiDB-lite"/>
    </source>
</evidence>
<dbReference type="AlphaFoldDB" id="A0A9D4T4B3"/>
<protein>
    <submittedName>
        <fullName evidence="2">Uncharacterized protein</fullName>
    </submittedName>
</protein>
<evidence type="ECO:0000313" key="3">
    <source>
        <dbReference type="Proteomes" id="UP000821837"/>
    </source>
</evidence>
<feature type="compositionally biased region" description="Polar residues" evidence="1">
    <location>
        <begin position="67"/>
        <end position="94"/>
    </location>
</feature>
<feature type="region of interest" description="Disordered" evidence="1">
    <location>
        <begin position="1"/>
        <end position="47"/>
    </location>
</feature>
<reference evidence="2" key="2">
    <citation type="submission" date="2021-09" db="EMBL/GenBank/DDBJ databases">
        <authorList>
            <person name="Jia N."/>
            <person name="Wang J."/>
            <person name="Shi W."/>
            <person name="Du L."/>
            <person name="Sun Y."/>
            <person name="Zhan W."/>
            <person name="Jiang J."/>
            <person name="Wang Q."/>
            <person name="Zhang B."/>
            <person name="Ji P."/>
            <person name="Sakyi L.B."/>
            <person name="Cui X."/>
            <person name="Yuan T."/>
            <person name="Jiang B."/>
            <person name="Yang W."/>
            <person name="Lam T.T.-Y."/>
            <person name="Chang Q."/>
            <person name="Ding S."/>
            <person name="Wang X."/>
            <person name="Zhu J."/>
            <person name="Ruan X."/>
            <person name="Zhao L."/>
            <person name="Wei J."/>
            <person name="Que T."/>
            <person name="Du C."/>
            <person name="Cheng J."/>
            <person name="Dai P."/>
            <person name="Han X."/>
            <person name="Huang E."/>
            <person name="Gao Y."/>
            <person name="Liu J."/>
            <person name="Shao H."/>
            <person name="Ye R."/>
            <person name="Li L."/>
            <person name="Wei W."/>
            <person name="Wang X."/>
            <person name="Wang C."/>
            <person name="Huo Q."/>
            <person name="Li W."/>
            <person name="Guo W."/>
            <person name="Chen H."/>
            <person name="Chen S."/>
            <person name="Zhou L."/>
            <person name="Zhou L."/>
            <person name="Ni X."/>
            <person name="Tian J."/>
            <person name="Zhou Y."/>
            <person name="Sheng Y."/>
            <person name="Liu T."/>
            <person name="Pan Y."/>
            <person name="Xia L."/>
            <person name="Li J."/>
            <person name="Zhao F."/>
            <person name="Cao W."/>
        </authorList>
    </citation>
    <scope>NUCLEOTIDE SEQUENCE</scope>
    <source>
        <strain evidence="2">Rsan-2018</strain>
        <tissue evidence="2">Larvae</tissue>
    </source>
</reference>